<proteinExistence type="predicted"/>
<dbReference type="OrthoDB" id="2924818at2759"/>
<evidence type="ECO:0000256" key="2">
    <source>
        <dbReference type="ARBA" id="ARBA00023239"/>
    </source>
</evidence>
<dbReference type="GO" id="GO:0003839">
    <property type="term" value="F:gamma-glutamylcyclotransferase activity"/>
    <property type="evidence" value="ECO:0007669"/>
    <property type="project" value="UniProtKB-EC"/>
</dbReference>
<feature type="active site" description="Proton acceptor" evidence="3">
    <location>
        <position position="175"/>
    </location>
</feature>
<name>E3LQS7_CAERE</name>
<gene>
    <name evidence="5" type="ORF">CRE_26212</name>
</gene>
<dbReference type="KEGG" id="crq:GCK72_006362"/>
<reference evidence="5" key="1">
    <citation type="submission" date="2007-07" db="EMBL/GenBank/DDBJ databases">
        <title>PCAP assembly of the Caenorhabditis remanei genome.</title>
        <authorList>
            <consortium name="The Caenorhabditis remanei Sequencing Consortium"/>
            <person name="Wilson R.K."/>
        </authorList>
    </citation>
    <scope>NUCLEOTIDE SEQUENCE [LARGE SCALE GENOMIC DNA]</scope>
    <source>
        <strain evidence="5">PB4641</strain>
    </source>
</reference>
<dbReference type="PANTHER" id="PTHR12935:SF0">
    <property type="entry name" value="GAMMA-GLUTAMYLCYCLOTRANSFERASE"/>
    <property type="match status" value="1"/>
</dbReference>
<dbReference type="EMBL" id="DS268413">
    <property type="protein sequence ID" value="EFP07754.1"/>
    <property type="molecule type" value="Genomic_DNA"/>
</dbReference>
<evidence type="ECO:0000313" key="5">
    <source>
        <dbReference type="EMBL" id="EFP07754.1"/>
    </source>
</evidence>
<dbReference type="AlphaFoldDB" id="E3LQS7"/>
<organism evidence="6">
    <name type="scientific">Caenorhabditis remanei</name>
    <name type="common">Caenorhabditis vulgaris</name>
    <dbReference type="NCBI Taxonomy" id="31234"/>
    <lineage>
        <taxon>Eukaryota</taxon>
        <taxon>Metazoa</taxon>
        <taxon>Ecdysozoa</taxon>
        <taxon>Nematoda</taxon>
        <taxon>Chromadorea</taxon>
        <taxon>Rhabditida</taxon>
        <taxon>Rhabditina</taxon>
        <taxon>Rhabditomorpha</taxon>
        <taxon>Rhabditoidea</taxon>
        <taxon>Rhabditidae</taxon>
        <taxon>Peloderinae</taxon>
        <taxon>Caenorhabditis</taxon>
    </lineage>
</organism>
<dbReference type="CTD" id="9815920"/>
<feature type="binding site" evidence="4">
    <location>
        <begin position="100"/>
        <end position="105"/>
    </location>
    <ligand>
        <name>substrate</name>
    </ligand>
</feature>
<sequence>MSFHLLFAQTSFFSYRFFSNAVYLFVSQPLSFCFLYHSFSPERIVPSKYLACPLFFLIIDHFHAVITKCRLSTYQCIQMFQLSVISRGNSMQQVMTFFYYFAYGSNLLGDRIRYKQKGAEYDCNGRLDNYRLEFANHSSRWQGALATVMEENGKEVWGCVWKMPNEYSDSLDEQEKGYHRLMVPVQTSHGLIICRTYQFSDLEADPMRPSPHYKLVILEGAKEHKLPKDYIKKLESIPDNGFKGSVDVDIPLLAKLNVKTEM</sequence>
<dbReference type="eggNOG" id="KOG4059">
    <property type="taxonomic scope" value="Eukaryota"/>
</dbReference>
<protein>
    <recommendedName>
        <fullName evidence="1">gamma-glutamylcyclotransferase</fullName>
        <ecNumber evidence="1">4.3.2.9</ecNumber>
    </recommendedName>
</protein>
<dbReference type="STRING" id="31234.E3LQS7"/>
<evidence type="ECO:0000256" key="3">
    <source>
        <dbReference type="PIRSR" id="PIRSR617939-1"/>
    </source>
</evidence>
<dbReference type="Proteomes" id="UP000008281">
    <property type="component" value="Unassembled WGS sequence"/>
</dbReference>
<evidence type="ECO:0000256" key="4">
    <source>
        <dbReference type="PIRSR" id="PIRSR617939-2"/>
    </source>
</evidence>
<evidence type="ECO:0000256" key="1">
    <source>
        <dbReference type="ARBA" id="ARBA00012346"/>
    </source>
</evidence>
<dbReference type="FunCoup" id="E3LQS7">
    <property type="interactions" value="461"/>
</dbReference>
<dbReference type="CDD" id="cd06661">
    <property type="entry name" value="GGCT_like"/>
    <property type="match status" value="1"/>
</dbReference>
<dbReference type="HOGENOM" id="CLU_1062604_0_0_1"/>
<feature type="binding site" evidence="4">
    <location>
        <position position="213"/>
    </location>
    <ligand>
        <name>substrate</name>
    </ligand>
</feature>
<keyword evidence="2" id="KW-0456">Lyase</keyword>
<dbReference type="SUPFAM" id="SSF110857">
    <property type="entry name" value="Gamma-glutamyl cyclotransferase-like"/>
    <property type="match status" value="1"/>
</dbReference>
<dbReference type="Pfam" id="PF13772">
    <property type="entry name" value="AIG2_2"/>
    <property type="match status" value="1"/>
</dbReference>
<keyword evidence="6" id="KW-1185">Reference proteome</keyword>
<dbReference type="EC" id="4.3.2.9" evidence="1"/>
<dbReference type="Gene3D" id="3.10.490.10">
    <property type="entry name" value="Gamma-glutamyl cyclotransferase-like"/>
    <property type="match status" value="1"/>
</dbReference>
<dbReference type="InterPro" id="IPR036568">
    <property type="entry name" value="GGCT-like_sf"/>
</dbReference>
<dbReference type="InterPro" id="IPR017939">
    <property type="entry name" value="G-Glutamylcylcotransferase"/>
</dbReference>
<evidence type="ECO:0000313" key="6">
    <source>
        <dbReference type="Proteomes" id="UP000008281"/>
    </source>
</evidence>
<dbReference type="InParanoid" id="E3LQS7"/>
<dbReference type="OMA" id="QPEGNVH"/>
<dbReference type="RefSeq" id="XP_003113842.2">
    <property type="nucleotide sequence ID" value="XM_003113794.2"/>
</dbReference>
<dbReference type="GeneID" id="9815920"/>
<dbReference type="PANTHER" id="PTHR12935">
    <property type="entry name" value="GAMMA-GLUTAMYLCYCLOTRANSFERASE"/>
    <property type="match status" value="1"/>
</dbReference>
<dbReference type="InterPro" id="IPR013024">
    <property type="entry name" value="GGCT-like"/>
</dbReference>
<accession>E3LQS7</accession>